<dbReference type="PANTHER" id="PTHR31390:SF0">
    <property type="entry name" value="DOMAIN PROTEIN, PUTATIVE (DUF3527)-RELATED"/>
    <property type="match status" value="1"/>
</dbReference>
<gene>
    <name evidence="2" type="ORF">OPV22_002846</name>
</gene>
<sequence length="804" mass="89619">MPLSLVTVLKRGSNGDIVRNRIPHLCFVPDETSISARGEQLIILMGQDRGLKSEDNFQARLRPKVVSSCISSSKKVQECDRKGLPRYYDLNRLDSDLRVLGRSYSSSPNCKIMPLKMSDKVPKRGSMYRSSKEVSRMRKLREMRKVESCCSDDAFFSFDIIDSFHHHGLKEPVLFSRKECSPLGSMDATLEPLSVDPTDSNTTRPMGFLDLSSHDLPDKHQSLNKSCSSSASRKNSAIDDLFEICLQSIEAESPSTYAANEFLRAGSHKDHKFHHHQRTDPRISEEIISQLDSANILPKSFSSKVGMSNIAKLEIALLNASPKTQLTPPRNTSDPIRKTKSLQNSSHLEKENFGSSASEPSNIWRSEVPCESLLNDLSIMAQMEMDENLQRQQAFITASSPAHLNGILKLETVNGNPIFEFSVKAPDDVLIAKTCKTDNAFNWIYTFHSSNKKINNNSRTKDQDGQAPPMVGQMQVSCFLCSEVREKGSLHNSIAMEFVLYDIAQARRSIMIEERSQCSLDSTRPLTSSVSTTSVKDKHIGIDNSKEHQNPTRNTCSSFQPDASTSCPWSPADLHPQLEIATTIVQIPFNKRKGLKGLKEVTLKESPNLSSYPAVDQEMEICSRLIPTTVRVITPSGTHGLPNTDDGGPSTLQDRWRSGGGCDCGGWDMGCPIVVFNNSHADDWVDSQTFESRKSMFLFLQGSKEKVPALSIMADGKGQYLVDFHARLSNLQAFSICIAVLHGFDVASAVVQEKNRQKLHSNSLKLLLEEEVWRLIEAAATEERKVKPPTYRLLDTPFSPMGRV</sequence>
<reference evidence="2 3" key="1">
    <citation type="submission" date="2022-12" db="EMBL/GenBank/DDBJ databases">
        <title>Chromosome-scale assembly of the Ensete ventricosum genome.</title>
        <authorList>
            <person name="Dussert Y."/>
            <person name="Stocks J."/>
            <person name="Wendawek A."/>
            <person name="Woldeyes F."/>
            <person name="Nichols R.A."/>
            <person name="Borrell J.S."/>
        </authorList>
    </citation>
    <scope>NUCLEOTIDE SEQUENCE [LARGE SCALE GENOMIC DNA]</scope>
    <source>
        <strain evidence="3">cv. Maze</strain>
        <tissue evidence="2">Seeds</tissue>
    </source>
</reference>
<name>A0AAV8RYW4_ENSVE</name>
<dbReference type="PANTHER" id="PTHR31390">
    <property type="entry name" value="EXPRESSED PROTEIN"/>
    <property type="match status" value="1"/>
</dbReference>
<evidence type="ECO:0000256" key="1">
    <source>
        <dbReference type="SAM" id="MobiDB-lite"/>
    </source>
</evidence>
<accession>A0AAV8RYW4</accession>
<proteinExistence type="predicted"/>
<feature type="region of interest" description="Disordered" evidence="1">
    <location>
        <begin position="323"/>
        <end position="361"/>
    </location>
</feature>
<dbReference type="Pfam" id="PF12043">
    <property type="entry name" value="DUF3527"/>
    <property type="match status" value="1"/>
</dbReference>
<feature type="compositionally biased region" description="Polar residues" evidence="1">
    <location>
        <begin position="323"/>
        <end position="334"/>
    </location>
</feature>
<feature type="region of interest" description="Disordered" evidence="1">
    <location>
        <begin position="542"/>
        <end position="562"/>
    </location>
</feature>
<evidence type="ECO:0000313" key="3">
    <source>
        <dbReference type="Proteomes" id="UP001222027"/>
    </source>
</evidence>
<feature type="compositionally biased region" description="Polar residues" evidence="1">
    <location>
        <begin position="551"/>
        <end position="562"/>
    </location>
</feature>
<keyword evidence="3" id="KW-1185">Reference proteome</keyword>
<protein>
    <submittedName>
        <fullName evidence="2">Uncharacterized protein</fullName>
    </submittedName>
</protein>
<organism evidence="2 3">
    <name type="scientific">Ensete ventricosum</name>
    <name type="common">Abyssinian banana</name>
    <name type="synonym">Musa ensete</name>
    <dbReference type="NCBI Taxonomy" id="4639"/>
    <lineage>
        <taxon>Eukaryota</taxon>
        <taxon>Viridiplantae</taxon>
        <taxon>Streptophyta</taxon>
        <taxon>Embryophyta</taxon>
        <taxon>Tracheophyta</taxon>
        <taxon>Spermatophyta</taxon>
        <taxon>Magnoliopsida</taxon>
        <taxon>Liliopsida</taxon>
        <taxon>Zingiberales</taxon>
        <taxon>Musaceae</taxon>
        <taxon>Ensete</taxon>
    </lineage>
</organism>
<comment type="caution">
    <text evidence="2">The sequence shown here is derived from an EMBL/GenBank/DDBJ whole genome shotgun (WGS) entry which is preliminary data.</text>
</comment>
<dbReference type="EMBL" id="JAQQAF010000001">
    <property type="protein sequence ID" value="KAJ8512412.1"/>
    <property type="molecule type" value="Genomic_DNA"/>
</dbReference>
<dbReference type="Proteomes" id="UP001222027">
    <property type="component" value="Unassembled WGS sequence"/>
</dbReference>
<dbReference type="InterPro" id="IPR021916">
    <property type="entry name" value="DUF3527"/>
</dbReference>
<dbReference type="AlphaFoldDB" id="A0AAV8RYW4"/>
<evidence type="ECO:0000313" key="2">
    <source>
        <dbReference type="EMBL" id="KAJ8512412.1"/>
    </source>
</evidence>